<feature type="region of interest" description="Disordered" evidence="2">
    <location>
        <begin position="27"/>
        <end position="66"/>
    </location>
</feature>
<evidence type="ECO:0000256" key="2">
    <source>
        <dbReference type="SAM" id="MobiDB-lite"/>
    </source>
</evidence>
<feature type="coiled-coil region" evidence="1">
    <location>
        <begin position="122"/>
        <end position="156"/>
    </location>
</feature>
<organism evidence="3 4">
    <name type="scientific">Seminavis robusta</name>
    <dbReference type="NCBI Taxonomy" id="568900"/>
    <lineage>
        <taxon>Eukaryota</taxon>
        <taxon>Sar</taxon>
        <taxon>Stramenopiles</taxon>
        <taxon>Ochrophyta</taxon>
        <taxon>Bacillariophyta</taxon>
        <taxon>Bacillariophyceae</taxon>
        <taxon>Bacillariophycidae</taxon>
        <taxon>Naviculales</taxon>
        <taxon>Naviculaceae</taxon>
        <taxon>Seminavis</taxon>
    </lineage>
</organism>
<feature type="compositionally biased region" description="Polar residues" evidence="2">
    <location>
        <begin position="244"/>
        <end position="262"/>
    </location>
</feature>
<comment type="caution">
    <text evidence="3">The sequence shown here is derived from an EMBL/GenBank/DDBJ whole genome shotgun (WGS) entry which is preliminary data.</text>
</comment>
<protein>
    <submittedName>
        <fullName evidence="3">Uncharacterized protein</fullName>
    </submittedName>
</protein>
<name>A0A9N8HUF4_9STRA</name>
<sequence length="277" mass="30566">MLSSSYRLRSGTATARSILSGAFSRRLGGGGGKCQTRFSSSSSKEGTDALSLRRQAQEARQQRANQMHEEIAAITQKQEKRHAEEAEKKLKWKGFSEFLGKHKTNLSVIVVSFLTVVLSVKLVQGKHKYEDLEKELESHEAQAEEMRQLLRSIGSQEYLAQLANRCARELDNNNRSKRGSSWGATKTTQSTDDMSSTITNVLAQDIEAKIGDAALTEDEQSSKHLQQLTSQPKGDAAIEKLSALQPTPQSASNPATDEQQWVQGGDKNSKKKSVFVI</sequence>
<feature type="compositionally biased region" description="Polar residues" evidence="2">
    <location>
        <begin position="182"/>
        <end position="196"/>
    </location>
</feature>
<feature type="region of interest" description="Disordered" evidence="2">
    <location>
        <begin position="170"/>
        <end position="196"/>
    </location>
</feature>
<evidence type="ECO:0000313" key="3">
    <source>
        <dbReference type="EMBL" id="CAB9525235.1"/>
    </source>
</evidence>
<feature type="region of interest" description="Disordered" evidence="2">
    <location>
        <begin position="217"/>
        <end position="277"/>
    </location>
</feature>
<proteinExistence type="predicted"/>
<accession>A0A9N8HUF4</accession>
<feature type="compositionally biased region" description="Basic and acidic residues" evidence="2">
    <location>
        <begin position="55"/>
        <end position="66"/>
    </location>
</feature>
<keyword evidence="1" id="KW-0175">Coiled coil</keyword>
<keyword evidence="4" id="KW-1185">Reference proteome</keyword>
<dbReference type="Proteomes" id="UP001153069">
    <property type="component" value="Unassembled WGS sequence"/>
</dbReference>
<feature type="compositionally biased region" description="Polar residues" evidence="2">
    <location>
        <begin position="223"/>
        <end position="232"/>
    </location>
</feature>
<reference evidence="3" key="1">
    <citation type="submission" date="2020-06" db="EMBL/GenBank/DDBJ databases">
        <authorList>
            <consortium name="Plant Systems Biology data submission"/>
        </authorList>
    </citation>
    <scope>NUCLEOTIDE SEQUENCE</scope>
    <source>
        <strain evidence="3">D6</strain>
    </source>
</reference>
<evidence type="ECO:0000313" key="4">
    <source>
        <dbReference type="Proteomes" id="UP001153069"/>
    </source>
</evidence>
<dbReference type="AlphaFoldDB" id="A0A9N8HUF4"/>
<dbReference type="EMBL" id="CAICTM010001646">
    <property type="protein sequence ID" value="CAB9525235.1"/>
    <property type="molecule type" value="Genomic_DNA"/>
</dbReference>
<gene>
    <name evidence="3" type="ORF">SEMRO_1648_G288460.1</name>
</gene>
<evidence type="ECO:0000256" key="1">
    <source>
        <dbReference type="SAM" id="Coils"/>
    </source>
</evidence>